<dbReference type="EMBL" id="AAOE01000023">
    <property type="protein sequence ID" value="EAR08273.1"/>
    <property type="molecule type" value="Genomic_DNA"/>
</dbReference>
<dbReference type="OrthoDB" id="582199at2"/>
<gene>
    <name evidence="1" type="ORF">MED297_14022</name>
</gene>
<evidence type="ECO:0000313" key="2">
    <source>
        <dbReference type="Proteomes" id="UP000005953"/>
    </source>
</evidence>
<dbReference type="STRING" id="314283.MED297_14022"/>
<organism evidence="1 2">
    <name type="scientific">Reinekea blandensis MED297</name>
    <dbReference type="NCBI Taxonomy" id="314283"/>
    <lineage>
        <taxon>Bacteria</taxon>
        <taxon>Pseudomonadati</taxon>
        <taxon>Pseudomonadota</taxon>
        <taxon>Gammaproteobacteria</taxon>
        <taxon>Oceanospirillales</taxon>
        <taxon>Saccharospirillaceae</taxon>
        <taxon>Reinekea</taxon>
    </lineage>
</organism>
<evidence type="ECO:0000313" key="1">
    <source>
        <dbReference type="EMBL" id="EAR08273.1"/>
    </source>
</evidence>
<dbReference type="HOGENOM" id="CLU_1694056_0_0_6"/>
<proteinExistence type="predicted"/>
<sequence>MSTRFTYDSLSLPIAQTATELTDRIMARLCRELSALGYPAITPSSLMFLSKLDCGNGIASELARDLGVSRQRVAKTVSDMKTAGYVRQQEGIGKRKVLSLTAKGAEVTKHARRLCAELDQKIASTDSALRLTDILLSQQALLAALKAVEVNQSGT</sequence>
<dbReference type="InterPro" id="IPR036390">
    <property type="entry name" value="WH_DNA-bd_sf"/>
</dbReference>
<dbReference type="RefSeq" id="WP_008042745.1">
    <property type="nucleotide sequence ID" value="NZ_CH724149.1"/>
</dbReference>
<dbReference type="Gene3D" id="1.10.10.10">
    <property type="entry name" value="Winged helix-like DNA-binding domain superfamily/Winged helix DNA-binding domain"/>
    <property type="match status" value="1"/>
</dbReference>
<dbReference type="AlphaFoldDB" id="A4BI01"/>
<dbReference type="InterPro" id="IPR036388">
    <property type="entry name" value="WH-like_DNA-bd_sf"/>
</dbReference>
<dbReference type="Proteomes" id="UP000005953">
    <property type="component" value="Unassembled WGS sequence"/>
</dbReference>
<reference evidence="1 2" key="1">
    <citation type="submission" date="2006-02" db="EMBL/GenBank/DDBJ databases">
        <authorList>
            <person name="Pinhassi J."/>
            <person name="Pedros-Alio C."/>
            <person name="Ferriera S."/>
            <person name="Johnson J."/>
            <person name="Kravitz S."/>
            <person name="Halpern A."/>
            <person name="Remington K."/>
            <person name="Beeson K."/>
            <person name="Tran B."/>
            <person name="Rogers Y.-H."/>
            <person name="Friedman R."/>
            <person name="Venter J.C."/>
        </authorList>
    </citation>
    <scope>NUCLEOTIDE SEQUENCE [LARGE SCALE GENOMIC DNA]</scope>
    <source>
        <strain evidence="1 2">MED297</strain>
    </source>
</reference>
<protein>
    <submittedName>
        <fullName evidence="1">Transcriptional regulator, MarR family protein</fullName>
    </submittedName>
</protein>
<comment type="caution">
    <text evidence="1">The sequence shown here is derived from an EMBL/GenBank/DDBJ whole genome shotgun (WGS) entry which is preliminary data.</text>
</comment>
<accession>A4BI01</accession>
<keyword evidence="2" id="KW-1185">Reference proteome</keyword>
<name>A4BI01_9GAMM</name>
<dbReference type="SUPFAM" id="SSF46785">
    <property type="entry name" value="Winged helix' DNA-binding domain"/>
    <property type="match status" value="1"/>
</dbReference>